<dbReference type="PIRSF" id="PIRSF039085">
    <property type="entry name" value="ABC_ATPase_HisP"/>
    <property type="match status" value="1"/>
</dbReference>
<keyword evidence="9" id="KW-1185">Reference proteome</keyword>
<dbReference type="EMBL" id="CP001348">
    <property type="protein sequence ID" value="ACL75259.1"/>
    <property type="molecule type" value="Genomic_DNA"/>
</dbReference>
<evidence type="ECO:0000256" key="3">
    <source>
        <dbReference type="ARBA" id="ARBA00022475"/>
    </source>
</evidence>
<dbReference type="PROSITE" id="PS00211">
    <property type="entry name" value="ABC_TRANSPORTER_1"/>
    <property type="match status" value="1"/>
</dbReference>
<dbReference type="GO" id="GO:0005886">
    <property type="term" value="C:plasma membrane"/>
    <property type="evidence" value="ECO:0007669"/>
    <property type="project" value="UniProtKB-SubCell"/>
</dbReference>
<dbReference type="InterPro" id="IPR003593">
    <property type="entry name" value="AAA+_ATPase"/>
</dbReference>
<protein>
    <submittedName>
        <fullName evidence="8">ABC transporter related</fullName>
    </submittedName>
</protein>
<dbReference type="PANTHER" id="PTHR43166">
    <property type="entry name" value="AMINO ACID IMPORT ATP-BINDING PROTEIN"/>
    <property type="match status" value="1"/>
</dbReference>
<dbReference type="RefSeq" id="WP_015924419.1">
    <property type="nucleotide sequence ID" value="NC_011898.1"/>
</dbReference>
<dbReference type="InterPro" id="IPR030679">
    <property type="entry name" value="ABC_ATPase_HisP-typ"/>
</dbReference>
<evidence type="ECO:0000313" key="9">
    <source>
        <dbReference type="Proteomes" id="UP000001349"/>
    </source>
</evidence>
<dbReference type="FunFam" id="3.40.50.300:FF:000020">
    <property type="entry name" value="Amino acid ABC transporter ATP-binding component"/>
    <property type="match status" value="1"/>
</dbReference>
<dbReference type="CDD" id="cd03262">
    <property type="entry name" value="ABC_HisP_GlnQ"/>
    <property type="match status" value="1"/>
</dbReference>
<keyword evidence="4" id="KW-0547">Nucleotide-binding</keyword>
<dbReference type="GO" id="GO:0016887">
    <property type="term" value="F:ATP hydrolysis activity"/>
    <property type="evidence" value="ECO:0007669"/>
    <property type="project" value="InterPro"/>
</dbReference>
<keyword evidence="2" id="KW-0813">Transport</keyword>
<evidence type="ECO:0000256" key="2">
    <source>
        <dbReference type="ARBA" id="ARBA00022448"/>
    </source>
</evidence>
<evidence type="ECO:0000259" key="7">
    <source>
        <dbReference type="PROSITE" id="PS50893"/>
    </source>
</evidence>
<dbReference type="SUPFAM" id="SSF52540">
    <property type="entry name" value="P-loop containing nucleoside triphosphate hydrolases"/>
    <property type="match status" value="1"/>
</dbReference>
<dbReference type="PROSITE" id="PS50893">
    <property type="entry name" value="ABC_TRANSPORTER_2"/>
    <property type="match status" value="1"/>
</dbReference>
<accession>B8I8M6</accession>
<reference evidence="8 9" key="1">
    <citation type="submission" date="2009-01" db="EMBL/GenBank/DDBJ databases">
        <title>Complete sequence of Clostridium cellulolyticum H10.</title>
        <authorList>
            <consortium name="US DOE Joint Genome Institute"/>
            <person name="Lucas S."/>
            <person name="Copeland A."/>
            <person name="Lapidus A."/>
            <person name="Glavina del Rio T."/>
            <person name="Dalin E."/>
            <person name="Tice H."/>
            <person name="Bruce D."/>
            <person name="Goodwin L."/>
            <person name="Pitluck S."/>
            <person name="Chertkov O."/>
            <person name="Saunders E."/>
            <person name="Brettin T."/>
            <person name="Detter J.C."/>
            <person name="Han C."/>
            <person name="Larimer F."/>
            <person name="Land M."/>
            <person name="Hauser L."/>
            <person name="Kyrpides N."/>
            <person name="Ivanova N."/>
            <person name="Zhou J."/>
            <person name="Richardson P."/>
        </authorList>
    </citation>
    <scope>NUCLEOTIDE SEQUENCE [LARGE SCALE GENOMIC DNA]</scope>
    <source>
        <strain evidence="9">ATCC 35319 / DSM 5812 / JCM 6584 / H10</strain>
    </source>
</reference>
<dbReference type="Pfam" id="PF00005">
    <property type="entry name" value="ABC_tran"/>
    <property type="match status" value="1"/>
</dbReference>
<proteinExistence type="predicted"/>
<dbReference type="Proteomes" id="UP000001349">
    <property type="component" value="Chromosome"/>
</dbReference>
<evidence type="ECO:0000256" key="5">
    <source>
        <dbReference type="ARBA" id="ARBA00022840"/>
    </source>
</evidence>
<evidence type="ECO:0000256" key="6">
    <source>
        <dbReference type="ARBA" id="ARBA00023136"/>
    </source>
</evidence>
<keyword evidence="6" id="KW-0472">Membrane</keyword>
<sequence>MKMIQATDIYKSFDDNLVLSGISFEVNKGEVVAVIGPSGSGKSTLLRCINLLEKVDKGSITVEDDVMVSTNAQGRAVYAEKKKLREIRLKIGLVFQNFNLFPHYNVLDNITAAPVSVAGVSKADAKKTAMELLVKMGLEDKANAYPCNLSGGQCQRAAIARALALKPDVLFFDEPTSALDPQLTNEVLKVIRQLAEEHMTMVVVTHEMNFAREVADRIIFMDGGIIVEEGKPEDIFDNPKNERTRAFISGFSE</sequence>
<keyword evidence="3" id="KW-1003">Cell membrane</keyword>
<organism evidence="8 9">
    <name type="scientific">Ruminiclostridium cellulolyticum (strain ATCC 35319 / DSM 5812 / JCM 6584 / H10)</name>
    <name type="common">Clostridium cellulolyticum</name>
    <dbReference type="NCBI Taxonomy" id="394503"/>
    <lineage>
        <taxon>Bacteria</taxon>
        <taxon>Bacillati</taxon>
        <taxon>Bacillota</taxon>
        <taxon>Clostridia</taxon>
        <taxon>Eubacteriales</taxon>
        <taxon>Oscillospiraceae</taxon>
        <taxon>Ruminiclostridium</taxon>
    </lineage>
</organism>
<dbReference type="InterPro" id="IPR027417">
    <property type="entry name" value="P-loop_NTPase"/>
</dbReference>
<dbReference type="GO" id="GO:0005524">
    <property type="term" value="F:ATP binding"/>
    <property type="evidence" value="ECO:0007669"/>
    <property type="project" value="UniProtKB-KW"/>
</dbReference>
<evidence type="ECO:0000256" key="1">
    <source>
        <dbReference type="ARBA" id="ARBA00004202"/>
    </source>
</evidence>
<dbReference type="InterPro" id="IPR003439">
    <property type="entry name" value="ABC_transporter-like_ATP-bd"/>
</dbReference>
<evidence type="ECO:0000313" key="8">
    <source>
        <dbReference type="EMBL" id="ACL75259.1"/>
    </source>
</evidence>
<dbReference type="SMART" id="SM00382">
    <property type="entry name" value="AAA"/>
    <property type="match status" value="1"/>
</dbReference>
<dbReference type="InterPro" id="IPR050086">
    <property type="entry name" value="MetN_ABC_transporter-like"/>
</dbReference>
<dbReference type="eggNOG" id="COG1126">
    <property type="taxonomic scope" value="Bacteria"/>
</dbReference>
<keyword evidence="5" id="KW-0067">ATP-binding</keyword>
<feature type="domain" description="ABC transporter" evidence="7">
    <location>
        <begin position="4"/>
        <end position="248"/>
    </location>
</feature>
<gene>
    <name evidence="8" type="ordered locus">Ccel_0887</name>
</gene>
<dbReference type="KEGG" id="cce:Ccel_0887"/>
<dbReference type="Gene3D" id="3.40.50.300">
    <property type="entry name" value="P-loop containing nucleotide triphosphate hydrolases"/>
    <property type="match status" value="1"/>
</dbReference>
<dbReference type="STRING" id="394503.Ccel_0887"/>
<evidence type="ECO:0000256" key="4">
    <source>
        <dbReference type="ARBA" id="ARBA00022741"/>
    </source>
</evidence>
<dbReference type="PANTHER" id="PTHR43166:SF35">
    <property type="entry name" value="L-CYSTINE IMPORT ATP-BINDING PROTEIN TCYN"/>
    <property type="match status" value="1"/>
</dbReference>
<dbReference type="OrthoDB" id="9804199at2"/>
<comment type="subcellular location">
    <subcellularLocation>
        <location evidence="1">Cell membrane</location>
        <topology evidence="1">Peripheral membrane protein</topology>
    </subcellularLocation>
</comment>
<dbReference type="AlphaFoldDB" id="B8I8M6"/>
<dbReference type="HOGENOM" id="CLU_000604_1_22_9"/>
<dbReference type="GO" id="GO:0015424">
    <property type="term" value="F:ABC-type amino acid transporter activity"/>
    <property type="evidence" value="ECO:0007669"/>
    <property type="project" value="InterPro"/>
</dbReference>
<name>B8I8M6_RUMCH</name>
<dbReference type="InterPro" id="IPR017871">
    <property type="entry name" value="ABC_transporter-like_CS"/>
</dbReference>